<evidence type="ECO:0000256" key="5">
    <source>
        <dbReference type="ARBA" id="ARBA00023040"/>
    </source>
</evidence>
<keyword evidence="5 9" id="KW-0297">G-protein coupled receptor</keyword>
<evidence type="ECO:0000313" key="12">
    <source>
        <dbReference type="EMBL" id="WAR28870.1"/>
    </source>
</evidence>
<dbReference type="EMBL" id="CP111026">
    <property type="protein sequence ID" value="WAR28870.1"/>
    <property type="molecule type" value="Genomic_DNA"/>
</dbReference>
<evidence type="ECO:0000256" key="8">
    <source>
        <dbReference type="ARBA" id="ARBA00023224"/>
    </source>
</evidence>
<dbReference type="Pfam" id="PF00001">
    <property type="entry name" value="7tm_1"/>
    <property type="match status" value="1"/>
</dbReference>
<dbReference type="SUPFAM" id="SSF81321">
    <property type="entry name" value="Family A G protein-coupled receptor-like"/>
    <property type="match status" value="1"/>
</dbReference>
<keyword evidence="8 9" id="KW-0807">Transducer</keyword>
<dbReference type="PANTHER" id="PTHR24230">
    <property type="entry name" value="G-PROTEIN COUPLED RECEPTOR"/>
    <property type="match status" value="1"/>
</dbReference>
<keyword evidence="7 9" id="KW-0675">Receptor</keyword>
<organism evidence="12 13">
    <name type="scientific">Mya arenaria</name>
    <name type="common">Soft-shell clam</name>
    <dbReference type="NCBI Taxonomy" id="6604"/>
    <lineage>
        <taxon>Eukaryota</taxon>
        <taxon>Metazoa</taxon>
        <taxon>Spiralia</taxon>
        <taxon>Lophotrochozoa</taxon>
        <taxon>Mollusca</taxon>
        <taxon>Bivalvia</taxon>
        <taxon>Autobranchia</taxon>
        <taxon>Heteroconchia</taxon>
        <taxon>Euheterodonta</taxon>
        <taxon>Imparidentia</taxon>
        <taxon>Neoheterodontei</taxon>
        <taxon>Myida</taxon>
        <taxon>Myoidea</taxon>
        <taxon>Myidae</taxon>
        <taxon>Mya</taxon>
    </lineage>
</organism>
<comment type="subcellular location">
    <subcellularLocation>
        <location evidence="1">Cell membrane</location>
        <topology evidence="1">Multi-pass membrane protein</topology>
    </subcellularLocation>
</comment>
<keyword evidence="3 9" id="KW-0812">Transmembrane</keyword>
<reference evidence="12" key="1">
    <citation type="submission" date="2022-11" db="EMBL/GenBank/DDBJ databases">
        <title>Centuries of genome instability and evolution in soft-shell clam transmissible cancer (bioRxiv).</title>
        <authorList>
            <person name="Hart S.F.M."/>
            <person name="Yonemitsu M.A."/>
            <person name="Giersch R.M."/>
            <person name="Beal B.F."/>
            <person name="Arriagada G."/>
            <person name="Davis B.W."/>
            <person name="Ostrander E.A."/>
            <person name="Goff S.P."/>
            <person name="Metzger M.J."/>
        </authorList>
    </citation>
    <scope>NUCLEOTIDE SEQUENCE</scope>
    <source>
        <strain evidence="12">MELC-2E11</strain>
        <tissue evidence="12">Siphon/mantle</tissue>
    </source>
</reference>
<dbReference type="Gene3D" id="1.20.1070.10">
    <property type="entry name" value="Rhodopsin 7-helix transmembrane proteins"/>
    <property type="match status" value="1"/>
</dbReference>
<comment type="similarity">
    <text evidence="9">Belongs to the G-protein coupled receptor 1 family.</text>
</comment>
<keyword evidence="13" id="KW-1185">Reference proteome</keyword>
<evidence type="ECO:0000256" key="7">
    <source>
        <dbReference type="ARBA" id="ARBA00023170"/>
    </source>
</evidence>
<evidence type="ECO:0000256" key="4">
    <source>
        <dbReference type="ARBA" id="ARBA00022989"/>
    </source>
</evidence>
<protein>
    <submittedName>
        <fullName evidence="12">OCTB2-like protein</fullName>
    </submittedName>
</protein>
<evidence type="ECO:0000256" key="2">
    <source>
        <dbReference type="ARBA" id="ARBA00022475"/>
    </source>
</evidence>
<dbReference type="InterPro" id="IPR017452">
    <property type="entry name" value="GPCR_Rhodpsn_7TM"/>
</dbReference>
<name>A0ABY7G355_MYAAR</name>
<keyword evidence="2" id="KW-1003">Cell membrane</keyword>
<proteinExistence type="inferred from homology"/>
<dbReference type="CDD" id="cd00637">
    <property type="entry name" value="7tm_classA_rhodopsin-like"/>
    <property type="match status" value="1"/>
</dbReference>
<feature type="transmembrane region" description="Helical" evidence="10">
    <location>
        <begin position="81"/>
        <end position="99"/>
    </location>
</feature>
<sequence length="339" mass="38426">MFVSLTLTVCMLSVFSVCGIIGNVLVLGIYRHRRNTTARFFIITLAIADICSCLILIPLTIVTESLFYQLQYDAVCKMYNFLLVCNVQFSVFLMVIISIDRYFCICHPFKNVINTFRAKGIVICLLAVTSVFGIFDSWSYSIVDIKASPEPPTSFSLLKKYNNTTSSSQTPSLLNISSYQIEQGGNVTVSSRSERKGDSFCMPNLDNMEYYRSVRYTYASSYLISAVTDASATAIQDIHITNDNTISIAARTPRDTDRNQTSNIRTAAMLFASSIVFITTFLPAWLMALDAIEFNVIIFYMYFISHASNPFIYVFMSRSFRRELNQTLKLPFWKSVFSN</sequence>
<dbReference type="PRINTS" id="PR00237">
    <property type="entry name" value="GPCRRHODOPSN"/>
</dbReference>
<feature type="transmembrane region" description="Helical" evidence="10">
    <location>
        <begin position="267"/>
        <end position="288"/>
    </location>
</feature>
<evidence type="ECO:0000256" key="3">
    <source>
        <dbReference type="ARBA" id="ARBA00022692"/>
    </source>
</evidence>
<feature type="transmembrane region" description="Helical" evidence="10">
    <location>
        <begin position="6"/>
        <end position="28"/>
    </location>
</feature>
<dbReference type="PANTHER" id="PTHR24230:SF158">
    <property type="entry name" value="G-PROTEIN COUPLED RECEPTORS FAMILY 1 PROFILE DOMAIN-CONTAINING PROTEIN"/>
    <property type="match status" value="1"/>
</dbReference>
<feature type="domain" description="G-protein coupled receptors family 1 profile" evidence="11">
    <location>
        <begin position="19"/>
        <end position="313"/>
    </location>
</feature>
<evidence type="ECO:0000256" key="1">
    <source>
        <dbReference type="ARBA" id="ARBA00004651"/>
    </source>
</evidence>
<keyword evidence="4 10" id="KW-1133">Transmembrane helix</keyword>
<dbReference type="PROSITE" id="PS00237">
    <property type="entry name" value="G_PROTEIN_RECEP_F1_1"/>
    <property type="match status" value="1"/>
</dbReference>
<evidence type="ECO:0000256" key="6">
    <source>
        <dbReference type="ARBA" id="ARBA00023136"/>
    </source>
</evidence>
<accession>A0ABY7G355</accession>
<dbReference type="Proteomes" id="UP001164746">
    <property type="component" value="Chromosome 15"/>
</dbReference>
<gene>
    <name evidence="12" type="ORF">MAR_014574</name>
</gene>
<feature type="transmembrane region" description="Helical" evidence="10">
    <location>
        <begin position="40"/>
        <end position="61"/>
    </location>
</feature>
<evidence type="ECO:0000256" key="10">
    <source>
        <dbReference type="SAM" id="Phobius"/>
    </source>
</evidence>
<evidence type="ECO:0000313" key="13">
    <source>
        <dbReference type="Proteomes" id="UP001164746"/>
    </source>
</evidence>
<feature type="transmembrane region" description="Helical" evidence="10">
    <location>
        <begin position="294"/>
        <end position="316"/>
    </location>
</feature>
<dbReference type="PROSITE" id="PS50262">
    <property type="entry name" value="G_PROTEIN_RECEP_F1_2"/>
    <property type="match status" value="1"/>
</dbReference>
<evidence type="ECO:0000256" key="9">
    <source>
        <dbReference type="RuleBase" id="RU000688"/>
    </source>
</evidence>
<keyword evidence="6 10" id="KW-0472">Membrane</keyword>
<dbReference type="InterPro" id="IPR000276">
    <property type="entry name" value="GPCR_Rhodpsn"/>
</dbReference>
<evidence type="ECO:0000259" key="11">
    <source>
        <dbReference type="PROSITE" id="PS50262"/>
    </source>
</evidence>